<keyword evidence="1" id="KW-1133">Transmembrane helix</keyword>
<sequence length="138" mass="14996">MRSLIRQCSTVMAVASILAYFGLISLTHIQDYVPWPADMLALSLVAAISGALLAVAESRAILLFALAAILSVLLFGGFWAYASWALLRGQLSALDLLFSDYIFLYTVQRGFILVAPSIVFGLLGVFGVQLLLSKVLRR</sequence>
<feature type="transmembrane region" description="Helical" evidence="1">
    <location>
        <begin position="35"/>
        <end position="55"/>
    </location>
</feature>
<organism evidence="2">
    <name type="scientific">Caldilineaceae bacterium SB0664_bin_27</name>
    <dbReference type="NCBI Taxonomy" id="2605260"/>
    <lineage>
        <taxon>Bacteria</taxon>
        <taxon>Bacillati</taxon>
        <taxon>Chloroflexota</taxon>
        <taxon>Caldilineae</taxon>
        <taxon>Caldilineales</taxon>
        <taxon>Caldilineaceae</taxon>
    </lineage>
</organism>
<name>A0A6B0YUJ6_9CHLR</name>
<gene>
    <name evidence="2" type="ORF">F4Y42_11370</name>
</gene>
<reference evidence="2" key="1">
    <citation type="submission" date="2019-09" db="EMBL/GenBank/DDBJ databases">
        <title>Characterisation of the sponge microbiome using genome-centric metagenomics.</title>
        <authorList>
            <person name="Engelberts J.P."/>
            <person name="Robbins S.J."/>
            <person name="De Goeij J.M."/>
            <person name="Aranda M."/>
            <person name="Bell S.C."/>
            <person name="Webster N.S."/>
        </authorList>
    </citation>
    <scope>NUCLEOTIDE SEQUENCE</scope>
    <source>
        <strain evidence="2">SB0664_bin_27</strain>
    </source>
</reference>
<keyword evidence="1" id="KW-0812">Transmembrane</keyword>
<feature type="transmembrane region" description="Helical" evidence="1">
    <location>
        <begin position="62"/>
        <end position="82"/>
    </location>
</feature>
<protein>
    <submittedName>
        <fullName evidence="2">Uncharacterized protein</fullName>
    </submittedName>
</protein>
<feature type="transmembrane region" description="Helical" evidence="1">
    <location>
        <begin position="102"/>
        <end position="132"/>
    </location>
</feature>
<accession>A0A6B0YUJ6</accession>
<proteinExistence type="predicted"/>
<feature type="transmembrane region" description="Helical" evidence="1">
    <location>
        <begin position="12"/>
        <end position="29"/>
    </location>
</feature>
<dbReference type="AlphaFoldDB" id="A0A6B0YUJ6"/>
<comment type="caution">
    <text evidence="2">The sequence shown here is derived from an EMBL/GenBank/DDBJ whole genome shotgun (WGS) entry which is preliminary data.</text>
</comment>
<evidence type="ECO:0000313" key="2">
    <source>
        <dbReference type="EMBL" id="MXY94031.1"/>
    </source>
</evidence>
<keyword evidence="1" id="KW-0472">Membrane</keyword>
<dbReference type="EMBL" id="VXRG01000095">
    <property type="protein sequence ID" value="MXY94031.1"/>
    <property type="molecule type" value="Genomic_DNA"/>
</dbReference>
<evidence type="ECO:0000256" key="1">
    <source>
        <dbReference type="SAM" id="Phobius"/>
    </source>
</evidence>